<reference evidence="3" key="1">
    <citation type="submission" date="2020-06" db="EMBL/GenBank/DDBJ databases">
        <authorList>
            <person name="Onetto C."/>
        </authorList>
    </citation>
    <scope>NUCLEOTIDE SEQUENCE</scope>
</reference>
<feature type="compositionally biased region" description="Polar residues" evidence="1">
    <location>
        <begin position="21"/>
        <end position="34"/>
    </location>
</feature>
<feature type="compositionally biased region" description="Polar residues" evidence="1">
    <location>
        <begin position="374"/>
        <end position="385"/>
    </location>
</feature>
<feature type="compositionally biased region" description="Polar residues" evidence="1">
    <location>
        <begin position="429"/>
        <end position="445"/>
    </location>
</feature>
<organism evidence="3 4">
    <name type="scientific">Aureobasidium uvarum</name>
    <dbReference type="NCBI Taxonomy" id="2773716"/>
    <lineage>
        <taxon>Eukaryota</taxon>
        <taxon>Fungi</taxon>
        <taxon>Dikarya</taxon>
        <taxon>Ascomycota</taxon>
        <taxon>Pezizomycotina</taxon>
        <taxon>Dothideomycetes</taxon>
        <taxon>Dothideomycetidae</taxon>
        <taxon>Dothideales</taxon>
        <taxon>Saccotheciaceae</taxon>
        <taxon>Aureobasidium</taxon>
    </lineage>
</organism>
<feature type="region of interest" description="Disordered" evidence="1">
    <location>
        <begin position="1"/>
        <end position="132"/>
    </location>
</feature>
<feature type="compositionally biased region" description="Polar residues" evidence="1">
    <location>
        <begin position="348"/>
        <end position="361"/>
    </location>
</feature>
<feature type="region of interest" description="Disordered" evidence="1">
    <location>
        <begin position="345"/>
        <end position="385"/>
    </location>
</feature>
<feature type="compositionally biased region" description="Basic residues" evidence="1">
    <location>
        <begin position="42"/>
        <end position="54"/>
    </location>
</feature>
<sequence>MVRMRIPPAWESAPDILRTDMPQQDPQARPQSRANPPSRFNERRRNRRPVSRRGTHPEQQESQWIHHEVGPSQPSPTRIGMPDPPYPVTPPPLERPQRGLPQLGYRAPTPLPPVLPPIESAPAQKLDNKPPRLSQRQRQCVRQLDASLPTLSLSALASGSILLVSAILFVRSVMAGTPHAVAGRSALIVFFALSVAAFTISFSLILGVLCRRARATKGAVARAQARQEIELMEPRSRVSEGRLPMYNTGRRNAICEIPNELGVVVGVPGYTAPQDQGRVINRRLAPPIGAPSRHLSEVPFSRPPTPHPRPPLSPLFPPVASTPPPPIPERNPARLLVDVKKIGEDTNADASSTTAQPSPESGISPKTVPPKPIPQNNHNGTVSGRSTQMFNQHMLTAGTWELQAYLDAPSNSSLNTLAAHQHSERDSSSTEAIMSNDRSVYSEANDQIEDEEESYIGEASVLSIRRVGKARECYIPAPKSIASAPKSPDTKKQRRSNLKVFTDTPRPDGKSFEVYKHRSMMESLPSAPLLLSAQRNRDNQLAVKRPHSLSPKKLTGSVAKPKAVGLGISIGKDQNKENVDPGQAEVETWSALGGV</sequence>
<keyword evidence="2" id="KW-0812">Transmembrane</keyword>
<feature type="region of interest" description="Disordered" evidence="1">
    <location>
        <begin position="573"/>
        <end position="595"/>
    </location>
</feature>
<feature type="compositionally biased region" description="Pro residues" evidence="1">
    <location>
        <begin position="301"/>
        <end position="329"/>
    </location>
</feature>
<protein>
    <submittedName>
        <fullName evidence="3">Uncharacterized protein</fullName>
    </submittedName>
</protein>
<keyword evidence="2" id="KW-0472">Membrane</keyword>
<feature type="compositionally biased region" description="Pro residues" evidence="1">
    <location>
        <begin position="82"/>
        <end position="94"/>
    </location>
</feature>
<evidence type="ECO:0000256" key="1">
    <source>
        <dbReference type="SAM" id="MobiDB-lite"/>
    </source>
</evidence>
<evidence type="ECO:0000313" key="4">
    <source>
        <dbReference type="Proteomes" id="UP000745764"/>
    </source>
</evidence>
<keyword evidence="2" id="KW-1133">Transmembrane helix</keyword>
<feature type="region of interest" description="Disordered" evidence="1">
    <location>
        <begin position="479"/>
        <end position="505"/>
    </location>
</feature>
<feature type="region of interest" description="Disordered" evidence="1">
    <location>
        <begin position="417"/>
        <end position="451"/>
    </location>
</feature>
<feature type="transmembrane region" description="Helical" evidence="2">
    <location>
        <begin position="186"/>
        <end position="209"/>
    </location>
</feature>
<dbReference type="EMBL" id="CAINUL010000002">
    <property type="protein sequence ID" value="CAD0108053.1"/>
    <property type="molecule type" value="Genomic_DNA"/>
</dbReference>
<feature type="region of interest" description="Disordered" evidence="1">
    <location>
        <begin position="286"/>
        <end position="331"/>
    </location>
</feature>
<accession>A0A9N8PPN0</accession>
<dbReference type="OrthoDB" id="3932471at2759"/>
<gene>
    <name evidence="3" type="ORF">AWRI4620_LOCUS2308</name>
</gene>
<dbReference type="AlphaFoldDB" id="A0A9N8PPN0"/>
<dbReference type="Proteomes" id="UP000745764">
    <property type="component" value="Unassembled WGS sequence"/>
</dbReference>
<feature type="transmembrane region" description="Helical" evidence="2">
    <location>
        <begin position="151"/>
        <end position="174"/>
    </location>
</feature>
<evidence type="ECO:0000256" key="2">
    <source>
        <dbReference type="SAM" id="Phobius"/>
    </source>
</evidence>
<comment type="caution">
    <text evidence="3">The sequence shown here is derived from an EMBL/GenBank/DDBJ whole genome shotgun (WGS) entry which is preliminary data.</text>
</comment>
<feature type="compositionally biased region" description="Basic and acidic residues" evidence="1">
    <location>
        <begin position="55"/>
        <end position="69"/>
    </location>
</feature>
<keyword evidence="4" id="KW-1185">Reference proteome</keyword>
<proteinExistence type="predicted"/>
<name>A0A9N8PPN0_9PEZI</name>
<evidence type="ECO:0000313" key="3">
    <source>
        <dbReference type="EMBL" id="CAD0108053.1"/>
    </source>
</evidence>